<organism evidence="2 3">
    <name type="scientific">Micromonospora phaseoli</name>
    <dbReference type="NCBI Taxonomy" id="1144548"/>
    <lineage>
        <taxon>Bacteria</taxon>
        <taxon>Bacillati</taxon>
        <taxon>Actinomycetota</taxon>
        <taxon>Actinomycetes</taxon>
        <taxon>Micromonosporales</taxon>
        <taxon>Micromonosporaceae</taxon>
        <taxon>Micromonospora</taxon>
    </lineage>
</organism>
<sequence>MPGSPHKIAPGRITLVAVTANPVARARSVPVSAVTGLGTGTVLLLAALCSLALAPTTAAG</sequence>
<keyword evidence="1" id="KW-1133">Transmembrane helix</keyword>
<evidence type="ECO:0000256" key="1">
    <source>
        <dbReference type="SAM" id="Phobius"/>
    </source>
</evidence>
<accession>A0A1H6UI60</accession>
<dbReference type="AlphaFoldDB" id="A0A1H6UI60"/>
<dbReference type="STRING" id="1144548.SAMN05443287_102128"/>
<reference evidence="3" key="1">
    <citation type="submission" date="2016-10" db="EMBL/GenBank/DDBJ databases">
        <authorList>
            <person name="Varghese N."/>
            <person name="Submissions S."/>
        </authorList>
    </citation>
    <scope>NUCLEOTIDE SEQUENCE [LARGE SCALE GENOMIC DNA]</scope>
    <source>
        <strain evidence="3">CGMCC 4.7038</strain>
    </source>
</reference>
<evidence type="ECO:0000313" key="2">
    <source>
        <dbReference type="EMBL" id="SEI87815.1"/>
    </source>
</evidence>
<keyword evidence="1" id="KW-0472">Membrane</keyword>
<name>A0A1H6UI60_9ACTN</name>
<keyword evidence="3" id="KW-1185">Reference proteome</keyword>
<gene>
    <name evidence="2" type="ORF">SAMN05443287_102128</name>
</gene>
<protein>
    <submittedName>
        <fullName evidence="2">Uncharacterized protein</fullName>
    </submittedName>
</protein>
<feature type="transmembrane region" description="Helical" evidence="1">
    <location>
        <begin position="31"/>
        <end position="54"/>
    </location>
</feature>
<proteinExistence type="predicted"/>
<evidence type="ECO:0000313" key="3">
    <source>
        <dbReference type="Proteomes" id="UP000198707"/>
    </source>
</evidence>
<keyword evidence="1" id="KW-0812">Transmembrane</keyword>
<dbReference type="Proteomes" id="UP000198707">
    <property type="component" value="Unassembled WGS sequence"/>
</dbReference>
<dbReference type="EMBL" id="FNYV01000002">
    <property type="protein sequence ID" value="SEI87815.1"/>
    <property type="molecule type" value="Genomic_DNA"/>
</dbReference>